<dbReference type="AlphaFoldDB" id="A0A507ASE0"/>
<feature type="chain" id="PRO_5021477039" evidence="2">
    <location>
        <begin position="28"/>
        <end position="461"/>
    </location>
</feature>
<accession>A0A507ASE0</accession>
<reference evidence="3 4" key="1">
    <citation type="submission" date="2019-06" db="EMBL/GenBank/DDBJ databases">
        <title>Draft genome sequence of the filamentous fungus Phialemoniopsis curvata isolated from diesel fuel.</title>
        <authorList>
            <person name="Varaljay V.A."/>
            <person name="Lyon W.J."/>
            <person name="Crouch A.L."/>
            <person name="Drake C.E."/>
            <person name="Hollomon J.M."/>
            <person name="Nadeau L.J."/>
            <person name="Nunn H.S."/>
            <person name="Stevenson B.S."/>
            <person name="Bojanowski C.L."/>
            <person name="Crookes-Goodson W.J."/>
        </authorList>
    </citation>
    <scope>NUCLEOTIDE SEQUENCE [LARGE SCALE GENOMIC DNA]</scope>
    <source>
        <strain evidence="3 4">D216</strain>
    </source>
</reference>
<evidence type="ECO:0000313" key="4">
    <source>
        <dbReference type="Proteomes" id="UP000319257"/>
    </source>
</evidence>
<evidence type="ECO:0000313" key="3">
    <source>
        <dbReference type="EMBL" id="TPX12912.1"/>
    </source>
</evidence>
<sequence>MLAPPTRLVCGAAALLSLLRCHPVASAALHWWPGPPPAHDHDHAVGSTTLPQQQRQPQQQQIPLAIGTGTDTDTDDDDNLQTYDPLDLCGLGSARLSLPLLLDAAAAASSEARDVYAAAADDMLVSRGACADEIEAFLGDQARAVLRGAGLEGSDPAEAIAQVTRLHEAARRARLALAPHDHEGRGRSSRRRKAALGASRVTGFVQQVHDLAVVFVHGEFGALHLRPEDLVLAWLERGGEVNQQEEEEGDRSAGEEGQTVEGWLRFARETVGLPFYQTYPDLTAAADGKSHRLRLRLDRLARNYRLAMAQETEGVVAPTGPTAWLVEAYDEWKRRSGGAARPTHPLPAEVADAHNMARLVRRRAAGDDEFVTAFAFLMQGGGSASRYRALARANRQLATAPESVCMRGLGLGFLDRVLSSARAAWMRLSGSECQKVEEGVSPRVFCGHWGSAISALPEFGV</sequence>
<dbReference type="EMBL" id="SKBQ01000039">
    <property type="protein sequence ID" value="TPX12912.1"/>
    <property type="molecule type" value="Genomic_DNA"/>
</dbReference>
<gene>
    <name evidence="3" type="ORF">E0L32_006792</name>
</gene>
<proteinExistence type="predicted"/>
<dbReference type="GeneID" id="41974239"/>
<protein>
    <submittedName>
        <fullName evidence="3">Uncharacterized protein</fullName>
    </submittedName>
</protein>
<comment type="caution">
    <text evidence="3">The sequence shown here is derived from an EMBL/GenBank/DDBJ whole genome shotgun (WGS) entry which is preliminary data.</text>
</comment>
<keyword evidence="2" id="KW-0732">Signal</keyword>
<evidence type="ECO:0000256" key="1">
    <source>
        <dbReference type="SAM" id="MobiDB-lite"/>
    </source>
</evidence>
<name>A0A507ASE0_9PEZI</name>
<feature type="region of interest" description="Disordered" evidence="1">
    <location>
        <begin position="33"/>
        <end position="61"/>
    </location>
</feature>
<organism evidence="3 4">
    <name type="scientific">Thyridium curvatum</name>
    <dbReference type="NCBI Taxonomy" id="1093900"/>
    <lineage>
        <taxon>Eukaryota</taxon>
        <taxon>Fungi</taxon>
        <taxon>Dikarya</taxon>
        <taxon>Ascomycota</taxon>
        <taxon>Pezizomycotina</taxon>
        <taxon>Sordariomycetes</taxon>
        <taxon>Sordariomycetidae</taxon>
        <taxon>Thyridiales</taxon>
        <taxon>Thyridiaceae</taxon>
        <taxon>Thyridium</taxon>
    </lineage>
</organism>
<feature type="signal peptide" evidence="2">
    <location>
        <begin position="1"/>
        <end position="27"/>
    </location>
</feature>
<dbReference type="InParanoid" id="A0A507ASE0"/>
<dbReference type="RefSeq" id="XP_030994623.1">
    <property type="nucleotide sequence ID" value="XM_031141464.1"/>
</dbReference>
<dbReference type="Proteomes" id="UP000319257">
    <property type="component" value="Unassembled WGS sequence"/>
</dbReference>
<keyword evidence="4" id="KW-1185">Reference proteome</keyword>
<feature type="compositionally biased region" description="Low complexity" evidence="1">
    <location>
        <begin position="51"/>
        <end position="61"/>
    </location>
</feature>
<evidence type="ECO:0000256" key="2">
    <source>
        <dbReference type="SAM" id="SignalP"/>
    </source>
</evidence>